<dbReference type="InterPro" id="IPR039261">
    <property type="entry name" value="FNR_nucleotide-bd"/>
</dbReference>
<feature type="domain" description="Ferric reductase NAD binding" evidence="13">
    <location>
        <begin position="361"/>
        <end position="524"/>
    </location>
</feature>
<proteinExistence type="predicted"/>
<dbReference type="AlphaFoldDB" id="A0A2J6Q3L6"/>
<keyword evidence="15" id="KW-1185">Reference proteome</keyword>
<keyword evidence="8 10" id="KW-0472">Membrane</keyword>
<gene>
    <name evidence="14" type="ORF">NA56DRAFT_689412</name>
</gene>
<feature type="domain" description="Ferric oxidoreductase" evidence="11">
    <location>
        <begin position="111"/>
        <end position="225"/>
    </location>
</feature>
<dbReference type="GO" id="GO:0015677">
    <property type="term" value="P:copper ion import"/>
    <property type="evidence" value="ECO:0007669"/>
    <property type="project" value="TreeGrafter"/>
</dbReference>
<keyword evidence="7" id="KW-0406">Ion transport</keyword>
<comment type="subcellular location">
    <subcellularLocation>
        <location evidence="1">Membrane</location>
        <topology evidence="1">Multi-pass membrane protein</topology>
    </subcellularLocation>
</comment>
<dbReference type="SFLD" id="SFLDS00052">
    <property type="entry name" value="Ferric_Reductase_Domain"/>
    <property type="match status" value="1"/>
</dbReference>
<dbReference type="OrthoDB" id="10006946at2759"/>
<evidence type="ECO:0000256" key="8">
    <source>
        <dbReference type="ARBA" id="ARBA00023136"/>
    </source>
</evidence>
<feature type="compositionally biased region" description="Basic and acidic residues" evidence="9">
    <location>
        <begin position="459"/>
        <end position="468"/>
    </location>
</feature>
<dbReference type="Pfam" id="PF08030">
    <property type="entry name" value="NAD_binding_6"/>
    <property type="match status" value="1"/>
</dbReference>
<evidence type="ECO:0000256" key="2">
    <source>
        <dbReference type="ARBA" id="ARBA00022448"/>
    </source>
</evidence>
<keyword evidence="2" id="KW-0813">Transport</keyword>
<dbReference type="InterPro" id="IPR051410">
    <property type="entry name" value="Ferric/Cupric_Reductase"/>
</dbReference>
<evidence type="ECO:0000313" key="14">
    <source>
        <dbReference type="EMBL" id="PMD20887.1"/>
    </source>
</evidence>
<evidence type="ECO:0000256" key="4">
    <source>
        <dbReference type="ARBA" id="ARBA00022982"/>
    </source>
</evidence>
<protein>
    <recommendedName>
        <fullName evidence="16">FAD-binding FR-type domain-containing protein</fullName>
    </recommendedName>
</protein>
<dbReference type="Pfam" id="PF08022">
    <property type="entry name" value="FAD_binding_8"/>
    <property type="match status" value="1"/>
</dbReference>
<dbReference type="GO" id="GO:0000293">
    <property type="term" value="F:ferric-chelate reductase activity"/>
    <property type="evidence" value="ECO:0007669"/>
    <property type="project" value="UniProtKB-ARBA"/>
</dbReference>
<reference evidence="14 15" key="1">
    <citation type="submission" date="2016-05" db="EMBL/GenBank/DDBJ databases">
        <title>A degradative enzymes factory behind the ericoid mycorrhizal symbiosis.</title>
        <authorList>
            <consortium name="DOE Joint Genome Institute"/>
            <person name="Martino E."/>
            <person name="Morin E."/>
            <person name="Grelet G."/>
            <person name="Kuo A."/>
            <person name="Kohler A."/>
            <person name="Daghino S."/>
            <person name="Barry K."/>
            <person name="Choi C."/>
            <person name="Cichocki N."/>
            <person name="Clum A."/>
            <person name="Copeland A."/>
            <person name="Hainaut M."/>
            <person name="Haridas S."/>
            <person name="Labutti K."/>
            <person name="Lindquist E."/>
            <person name="Lipzen A."/>
            <person name="Khouja H.-R."/>
            <person name="Murat C."/>
            <person name="Ohm R."/>
            <person name="Olson A."/>
            <person name="Spatafora J."/>
            <person name="Veneault-Fourrey C."/>
            <person name="Henrissat B."/>
            <person name="Grigoriev I."/>
            <person name="Martin F."/>
            <person name="Perotto S."/>
        </authorList>
    </citation>
    <scope>NUCLEOTIDE SEQUENCE [LARGE SCALE GENOMIC DNA]</scope>
    <source>
        <strain evidence="14 15">UAMH 7357</strain>
    </source>
</reference>
<dbReference type="InterPro" id="IPR013121">
    <property type="entry name" value="Fe_red_NAD-bd_6"/>
</dbReference>
<accession>A0A2J6Q3L6</accession>
<dbReference type="GO" id="GO:0005886">
    <property type="term" value="C:plasma membrane"/>
    <property type="evidence" value="ECO:0007669"/>
    <property type="project" value="TreeGrafter"/>
</dbReference>
<dbReference type="EMBL" id="KZ613483">
    <property type="protein sequence ID" value="PMD20887.1"/>
    <property type="molecule type" value="Genomic_DNA"/>
</dbReference>
<dbReference type="Pfam" id="PF01794">
    <property type="entry name" value="Ferric_reduct"/>
    <property type="match status" value="1"/>
</dbReference>
<dbReference type="SFLD" id="SFLDG01168">
    <property type="entry name" value="Ferric_reductase_subgroup_(FRE"/>
    <property type="match status" value="1"/>
</dbReference>
<evidence type="ECO:0000259" key="11">
    <source>
        <dbReference type="Pfam" id="PF01794"/>
    </source>
</evidence>
<evidence type="ECO:0000256" key="7">
    <source>
        <dbReference type="ARBA" id="ARBA00023065"/>
    </source>
</evidence>
<feature type="transmembrane region" description="Helical" evidence="10">
    <location>
        <begin position="210"/>
        <end position="227"/>
    </location>
</feature>
<dbReference type="InterPro" id="IPR013112">
    <property type="entry name" value="FAD-bd_8"/>
</dbReference>
<keyword evidence="4" id="KW-0249">Electron transport</keyword>
<evidence type="ECO:0000256" key="9">
    <source>
        <dbReference type="SAM" id="MobiDB-lite"/>
    </source>
</evidence>
<dbReference type="SUPFAM" id="SSF52343">
    <property type="entry name" value="Ferredoxin reductase-like, C-terminal NADP-linked domain"/>
    <property type="match status" value="1"/>
</dbReference>
<feature type="transmembrane region" description="Helical" evidence="10">
    <location>
        <begin position="149"/>
        <end position="168"/>
    </location>
</feature>
<evidence type="ECO:0000256" key="3">
    <source>
        <dbReference type="ARBA" id="ARBA00022692"/>
    </source>
</evidence>
<dbReference type="GO" id="GO:0006826">
    <property type="term" value="P:iron ion transport"/>
    <property type="evidence" value="ECO:0007669"/>
    <property type="project" value="TreeGrafter"/>
</dbReference>
<dbReference type="InterPro" id="IPR013130">
    <property type="entry name" value="Fe3_Rdtase_TM_dom"/>
</dbReference>
<feature type="transmembrane region" description="Helical" evidence="10">
    <location>
        <begin position="183"/>
        <end position="203"/>
    </location>
</feature>
<evidence type="ECO:0000313" key="15">
    <source>
        <dbReference type="Proteomes" id="UP000235672"/>
    </source>
</evidence>
<feature type="transmembrane region" description="Helical" evidence="10">
    <location>
        <begin position="72"/>
        <end position="93"/>
    </location>
</feature>
<evidence type="ECO:0000256" key="10">
    <source>
        <dbReference type="SAM" id="Phobius"/>
    </source>
</evidence>
<evidence type="ECO:0000256" key="5">
    <source>
        <dbReference type="ARBA" id="ARBA00022989"/>
    </source>
</evidence>
<organism evidence="14 15">
    <name type="scientific">Hyaloscypha hepaticicola</name>
    <dbReference type="NCBI Taxonomy" id="2082293"/>
    <lineage>
        <taxon>Eukaryota</taxon>
        <taxon>Fungi</taxon>
        <taxon>Dikarya</taxon>
        <taxon>Ascomycota</taxon>
        <taxon>Pezizomycotina</taxon>
        <taxon>Leotiomycetes</taxon>
        <taxon>Helotiales</taxon>
        <taxon>Hyaloscyphaceae</taxon>
        <taxon>Hyaloscypha</taxon>
    </lineage>
</organism>
<evidence type="ECO:0008006" key="16">
    <source>
        <dbReference type="Google" id="ProtNLM"/>
    </source>
</evidence>
<keyword evidence="6" id="KW-0560">Oxidoreductase</keyword>
<dbReference type="CDD" id="cd06186">
    <property type="entry name" value="NOX_Duox_like_FAD_NADP"/>
    <property type="match status" value="1"/>
</dbReference>
<keyword evidence="5 10" id="KW-1133">Transmembrane helix</keyword>
<dbReference type="STRING" id="1745343.A0A2J6Q3L6"/>
<dbReference type="PANTHER" id="PTHR32361">
    <property type="entry name" value="FERRIC/CUPRIC REDUCTASE TRANSMEMBRANE COMPONENT"/>
    <property type="match status" value="1"/>
</dbReference>
<feature type="transmembrane region" description="Helical" evidence="10">
    <location>
        <begin position="113"/>
        <end position="137"/>
    </location>
</feature>
<evidence type="ECO:0000259" key="13">
    <source>
        <dbReference type="Pfam" id="PF08030"/>
    </source>
</evidence>
<keyword evidence="3 10" id="KW-0812">Transmembrane</keyword>
<evidence type="ECO:0000259" key="12">
    <source>
        <dbReference type="Pfam" id="PF08022"/>
    </source>
</evidence>
<dbReference type="Gene3D" id="3.40.50.80">
    <property type="entry name" value="Nucleotide-binding domain of ferredoxin-NADP reductase (FNR) module"/>
    <property type="match status" value="1"/>
</dbReference>
<sequence>MSPAATRVMMQKANEMTAAYFAASIAGLVLLLTTAHLANVLLMNSSSRGRGILARIFINKGRFVRGTLLRKVPLFPSLGHGLIFTVYIAINIILLLQNLDLSVSRNWAKRMGWITTCNIALITFLALKNTPLAFLIAYSYDRLNVLHQAAGYCTILFALLHAVLYIITDANLESLSDLLELEQIMGIVAGLAMLSIFTTTFLLKRVRYEAFYMVHIIMFMLVIISVGMHRPDFGTKSIYIIIFSACIWFSDRLLRGTRILLNSVSNRATIYPLPQGGVRIIMRRTPWRTIPGTHVFLWLPKIRAIETHPFTVVSTKPLEVVVSSQDGFTGDLYRLALKRPGTVLSASCDGPYGTLPNFANFDHVILVAGGSGATFTISVALNLIHKMPSDKAKPVVHFIWVIRHHDMKNWFEKELAELSISPLVKLTIYVTRTLNATNLTNEKQASNEPITQVPSFGKSDADIADPEKLTSTSGSTSPQTFSLPVMLGRPDISATLRDIVGATDDHERTIVAACGPESLMREAKGVVGALVGSSGRSVTLHCEQFGW</sequence>
<dbReference type="Proteomes" id="UP000235672">
    <property type="component" value="Unassembled WGS sequence"/>
</dbReference>
<feature type="domain" description="FAD-binding 8" evidence="12">
    <location>
        <begin position="268"/>
        <end position="354"/>
    </location>
</feature>
<feature type="compositionally biased region" description="Polar residues" evidence="9">
    <location>
        <begin position="443"/>
        <end position="454"/>
    </location>
</feature>
<evidence type="ECO:0000256" key="6">
    <source>
        <dbReference type="ARBA" id="ARBA00023002"/>
    </source>
</evidence>
<feature type="region of interest" description="Disordered" evidence="9">
    <location>
        <begin position="443"/>
        <end position="477"/>
    </location>
</feature>
<feature type="transmembrane region" description="Helical" evidence="10">
    <location>
        <begin position="20"/>
        <end position="42"/>
    </location>
</feature>
<dbReference type="GO" id="GO:0006879">
    <property type="term" value="P:intracellular iron ion homeostasis"/>
    <property type="evidence" value="ECO:0007669"/>
    <property type="project" value="TreeGrafter"/>
</dbReference>
<name>A0A2J6Q3L6_9HELO</name>
<evidence type="ECO:0000256" key="1">
    <source>
        <dbReference type="ARBA" id="ARBA00004141"/>
    </source>
</evidence>
<dbReference type="PANTHER" id="PTHR32361:SF9">
    <property type="entry name" value="FERRIC REDUCTASE TRANSMEMBRANE COMPONENT 3-RELATED"/>
    <property type="match status" value="1"/>
</dbReference>